<feature type="region of interest" description="Disordered" evidence="1">
    <location>
        <begin position="194"/>
        <end position="218"/>
    </location>
</feature>
<keyword evidence="2" id="KW-0472">Membrane</keyword>
<evidence type="ECO:0000256" key="2">
    <source>
        <dbReference type="SAM" id="Phobius"/>
    </source>
</evidence>
<dbReference type="HOGENOM" id="CLU_801024_0_0_9"/>
<reference evidence="5" key="1">
    <citation type="journal article" date="2016" name="Genome Announc.">
        <title>Complete genome sequence of Alkaliphilus metalliredigens strain QYMF, an alkaliphilic and metal-reducing bacterium isolated from borax-contaminated leachate ponds.</title>
        <authorList>
            <person name="Hwang C."/>
            <person name="Copeland A."/>
            <person name="Lucas S."/>
            <person name="Lapidus A."/>
            <person name="Barry K."/>
            <person name="Detter J.C."/>
            <person name="Glavina Del Rio T."/>
            <person name="Hammon N."/>
            <person name="Israni S."/>
            <person name="Dalin E."/>
            <person name="Tice H."/>
            <person name="Pitluck S."/>
            <person name="Chertkov O."/>
            <person name="Brettin T."/>
            <person name="Bruce D."/>
            <person name="Han C."/>
            <person name="Schmutz J."/>
            <person name="Larimer F."/>
            <person name="Land M.L."/>
            <person name="Hauser L."/>
            <person name="Kyrpides N."/>
            <person name="Mikhailova N."/>
            <person name="Ye Q."/>
            <person name="Zhou J."/>
            <person name="Richardson P."/>
            <person name="Fields M.W."/>
        </authorList>
    </citation>
    <scope>NUCLEOTIDE SEQUENCE [LARGE SCALE GENOMIC DNA]</scope>
    <source>
        <strain evidence="5">QYMF</strain>
    </source>
</reference>
<feature type="domain" description="D-alanyl-D-alanine carboxypeptidase-like core" evidence="3">
    <location>
        <begin position="152"/>
        <end position="281"/>
    </location>
</feature>
<dbReference type="Proteomes" id="UP000001572">
    <property type="component" value="Chromosome"/>
</dbReference>
<sequence>MSTKKIIGMVMVLMIGVMIYFTFTTGWGMDLIAGQFEEPNIAENDGSSEDGALIDGDISDLDTEDEEIGDVDPGEAEQPEETQEESWRRELQELLAFEKTTDVNSAGEQIVMNYNSIYTLVNKERMLPADYEPRDLVVPAVPFPFTEDHPKKYLRKEAAEALEVLFEDSKNEGLKLFATSGYRSYATQKSIFQQRAAEKGKEEANRTSARPGQSEHQTGLAMDVTNAEVDFRLTEAFGETQEGLWLMDQAHHYGFSIRYPKEKEHITGYSYEPWHLRYVGKNLATHLYENRLTLEEYFEIEHGY</sequence>
<dbReference type="InterPro" id="IPR003709">
    <property type="entry name" value="VanY-like_core_dom"/>
</dbReference>
<feature type="compositionally biased region" description="Acidic residues" evidence="1">
    <location>
        <begin position="63"/>
        <end position="84"/>
    </location>
</feature>
<dbReference type="EMBL" id="CP000724">
    <property type="protein sequence ID" value="ABR49453.1"/>
    <property type="molecule type" value="Genomic_DNA"/>
</dbReference>
<dbReference type="GO" id="GO:0006508">
    <property type="term" value="P:proteolysis"/>
    <property type="evidence" value="ECO:0007669"/>
    <property type="project" value="InterPro"/>
</dbReference>
<dbReference type="GO" id="GO:0004180">
    <property type="term" value="F:carboxypeptidase activity"/>
    <property type="evidence" value="ECO:0007669"/>
    <property type="project" value="UniProtKB-KW"/>
</dbReference>
<evidence type="ECO:0000256" key="1">
    <source>
        <dbReference type="SAM" id="MobiDB-lite"/>
    </source>
</evidence>
<dbReference type="OrthoDB" id="9792074at2"/>
<dbReference type="KEGG" id="amt:Amet_3325"/>
<dbReference type="InterPro" id="IPR058193">
    <property type="entry name" value="VanY/YodJ_core_dom"/>
</dbReference>
<organism evidence="4 5">
    <name type="scientific">Alkaliphilus metalliredigens (strain QYMF)</name>
    <dbReference type="NCBI Taxonomy" id="293826"/>
    <lineage>
        <taxon>Bacteria</taxon>
        <taxon>Bacillati</taxon>
        <taxon>Bacillota</taxon>
        <taxon>Clostridia</taxon>
        <taxon>Peptostreptococcales</taxon>
        <taxon>Natronincolaceae</taxon>
        <taxon>Alkaliphilus</taxon>
    </lineage>
</organism>
<proteinExistence type="predicted"/>
<evidence type="ECO:0000313" key="5">
    <source>
        <dbReference type="Proteomes" id="UP000001572"/>
    </source>
</evidence>
<dbReference type="Pfam" id="PF02557">
    <property type="entry name" value="VanY"/>
    <property type="match status" value="1"/>
</dbReference>
<dbReference type="STRING" id="293826.Amet_3325"/>
<dbReference type="RefSeq" id="WP_012064418.1">
    <property type="nucleotide sequence ID" value="NC_009633.1"/>
</dbReference>
<dbReference type="CDD" id="cd14852">
    <property type="entry name" value="LD-carboxypeptidase"/>
    <property type="match status" value="1"/>
</dbReference>
<keyword evidence="4" id="KW-0121">Carboxypeptidase</keyword>
<dbReference type="InterPro" id="IPR009045">
    <property type="entry name" value="Zn_M74/Hedgehog-like"/>
</dbReference>
<feature type="region of interest" description="Disordered" evidence="1">
    <location>
        <begin position="63"/>
        <end position="87"/>
    </location>
</feature>
<dbReference type="MEROPS" id="M15.024"/>
<evidence type="ECO:0000259" key="3">
    <source>
        <dbReference type="Pfam" id="PF02557"/>
    </source>
</evidence>
<dbReference type="eggNOG" id="COG1876">
    <property type="taxonomic scope" value="Bacteria"/>
</dbReference>
<protein>
    <submittedName>
        <fullName evidence="4">Peptidase M15B and M15C, D,D-carboxypeptidase VanY/endolysin</fullName>
    </submittedName>
</protein>
<feature type="compositionally biased region" description="Polar residues" evidence="1">
    <location>
        <begin position="206"/>
        <end position="217"/>
    </location>
</feature>
<keyword evidence="4" id="KW-0378">Hydrolase</keyword>
<dbReference type="AlphaFoldDB" id="A6TTD5"/>
<gene>
    <name evidence="4" type="ordered locus">Amet_3325</name>
</gene>
<keyword evidence="2" id="KW-1133">Transmembrane helix</keyword>
<dbReference type="Gene3D" id="3.30.1380.10">
    <property type="match status" value="1"/>
</dbReference>
<evidence type="ECO:0000313" key="4">
    <source>
        <dbReference type="EMBL" id="ABR49453.1"/>
    </source>
</evidence>
<dbReference type="PANTHER" id="PTHR34385:SF1">
    <property type="entry name" value="PEPTIDOGLYCAN L-ALANYL-D-GLUTAMATE ENDOPEPTIDASE CWLK"/>
    <property type="match status" value="1"/>
</dbReference>
<accession>A6TTD5</accession>
<dbReference type="InterPro" id="IPR052179">
    <property type="entry name" value="DD-CPase-like"/>
</dbReference>
<keyword evidence="2" id="KW-0812">Transmembrane</keyword>
<feature type="compositionally biased region" description="Basic and acidic residues" evidence="1">
    <location>
        <begin position="196"/>
        <end position="205"/>
    </location>
</feature>
<name>A6TTD5_ALKMQ</name>
<keyword evidence="5" id="KW-1185">Reference proteome</keyword>
<dbReference type="SUPFAM" id="SSF55166">
    <property type="entry name" value="Hedgehog/DD-peptidase"/>
    <property type="match status" value="1"/>
</dbReference>
<dbReference type="PANTHER" id="PTHR34385">
    <property type="entry name" value="D-ALANYL-D-ALANINE CARBOXYPEPTIDASE"/>
    <property type="match status" value="1"/>
</dbReference>
<feature type="transmembrane region" description="Helical" evidence="2">
    <location>
        <begin position="6"/>
        <end position="23"/>
    </location>
</feature>
<keyword evidence="4" id="KW-0645">Protease</keyword>